<feature type="transmembrane region" description="Helical" evidence="7">
    <location>
        <begin position="131"/>
        <end position="156"/>
    </location>
</feature>
<evidence type="ECO:0000256" key="4">
    <source>
        <dbReference type="ARBA" id="ARBA00022692"/>
    </source>
</evidence>
<evidence type="ECO:0000256" key="7">
    <source>
        <dbReference type="SAM" id="Phobius"/>
    </source>
</evidence>
<comment type="subcellular location">
    <subcellularLocation>
        <location evidence="1">Cell membrane</location>
        <topology evidence="1">Multi-pass membrane protein</topology>
    </subcellularLocation>
</comment>
<proteinExistence type="predicted"/>
<dbReference type="GO" id="GO:0022857">
    <property type="term" value="F:transmembrane transporter activity"/>
    <property type="evidence" value="ECO:0007669"/>
    <property type="project" value="InterPro"/>
</dbReference>
<evidence type="ECO:0000313" key="8">
    <source>
        <dbReference type="EMBL" id="TGX52264.1"/>
    </source>
</evidence>
<feature type="transmembrane region" description="Helical" evidence="7">
    <location>
        <begin position="195"/>
        <end position="211"/>
    </location>
</feature>
<evidence type="ECO:0000256" key="6">
    <source>
        <dbReference type="ARBA" id="ARBA00023136"/>
    </source>
</evidence>
<keyword evidence="4 7" id="KW-0812">Transmembrane</keyword>
<keyword evidence="6 7" id="KW-0472">Membrane</keyword>
<evidence type="ECO:0000256" key="2">
    <source>
        <dbReference type="ARBA" id="ARBA00022448"/>
    </source>
</evidence>
<dbReference type="Pfam" id="PF07690">
    <property type="entry name" value="MFS_1"/>
    <property type="match status" value="1"/>
</dbReference>
<feature type="transmembrane region" description="Helical" evidence="7">
    <location>
        <begin position="108"/>
        <end position="125"/>
    </location>
</feature>
<feature type="transmembrane region" description="Helical" evidence="7">
    <location>
        <begin position="343"/>
        <end position="365"/>
    </location>
</feature>
<feature type="transmembrane region" description="Helical" evidence="7">
    <location>
        <begin position="276"/>
        <end position="296"/>
    </location>
</feature>
<organism evidence="8 9">
    <name type="scientific">Sphingomonas gei</name>
    <dbReference type="NCBI Taxonomy" id="1395960"/>
    <lineage>
        <taxon>Bacteria</taxon>
        <taxon>Pseudomonadati</taxon>
        <taxon>Pseudomonadota</taxon>
        <taxon>Alphaproteobacteria</taxon>
        <taxon>Sphingomonadales</taxon>
        <taxon>Sphingomonadaceae</taxon>
        <taxon>Sphingomonas</taxon>
    </lineage>
</organism>
<dbReference type="InterPro" id="IPR050171">
    <property type="entry name" value="MFS_Transporters"/>
</dbReference>
<comment type="caution">
    <text evidence="8">The sequence shown here is derived from an EMBL/GenBank/DDBJ whole genome shotgun (WGS) entry which is preliminary data.</text>
</comment>
<dbReference type="EMBL" id="SRXT01000006">
    <property type="protein sequence ID" value="TGX52264.1"/>
    <property type="molecule type" value="Genomic_DNA"/>
</dbReference>
<accession>A0A4S1X7W8</accession>
<protein>
    <submittedName>
        <fullName evidence="8">MFS transporter</fullName>
    </submittedName>
</protein>
<dbReference type="GO" id="GO:0005886">
    <property type="term" value="C:plasma membrane"/>
    <property type="evidence" value="ECO:0007669"/>
    <property type="project" value="UniProtKB-SubCell"/>
</dbReference>
<dbReference type="PANTHER" id="PTHR23517">
    <property type="entry name" value="RESISTANCE PROTEIN MDTM, PUTATIVE-RELATED-RELATED"/>
    <property type="match status" value="1"/>
</dbReference>
<sequence>MQRAMRLKWRPSRLPEGFLGLAVTEYWERFALAGIKSLLTLVLIDHILAGDRSGVLGAAAAQAALEPLVGALSTAGLASQIYGLANALLYLSVPIGGLIGDRLSGRRGAVYIGGLAMIAGLALMLGRPTFLPGLALFAMGAGTLKGNLSAVVGALFADEGERRRGFALYLGFLNAGVMCGPLICGALAVLVGWQWGVAAAAAAIATGLVGYHRAVRSHPRREFEVPDKPSAGANGKGDIPLLAAVLLAVYLCFGAYEQVGNMFLVWARAEADLGRLPVPWLFALDGLFTLALIPLAQIGLRALAQRGIAVGALAQIALGCCACAIGNLILAMAEWGGEGPVPLAAPIGYLLFLDLAIVLVWPAGISLVTANAPARQIGLWVGFFYLHGLFANLWVGFGGAWYERMAHANFWLLHAAIAGAGAGIALLAGLARRRARWRDYGAITTSA</sequence>
<feature type="transmembrane region" description="Helical" evidence="7">
    <location>
        <begin position="239"/>
        <end position="256"/>
    </location>
</feature>
<keyword evidence="3" id="KW-1003">Cell membrane</keyword>
<reference evidence="8 9" key="1">
    <citation type="submission" date="2019-04" db="EMBL/GenBank/DDBJ databases">
        <title>Sphingomonas psychrotolerans sp. nov., isolated from soil in the Tianshan Mountains, Xinjiang, China.</title>
        <authorList>
            <person name="Luo Y."/>
            <person name="Sheng H."/>
        </authorList>
    </citation>
    <scope>NUCLEOTIDE SEQUENCE [LARGE SCALE GENOMIC DNA]</scope>
    <source>
        <strain evidence="8 9">ZFGT-11</strain>
    </source>
</reference>
<dbReference type="AlphaFoldDB" id="A0A4S1X7W8"/>
<evidence type="ECO:0000313" key="9">
    <source>
        <dbReference type="Proteomes" id="UP000306147"/>
    </source>
</evidence>
<dbReference type="Gene3D" id="1.20.1250.20">
    <property type="entry name" value="MFS general substrate transporter like domains"/>
    <property type="match status" value="2"/>
</dbReference>
<dbReference type="PANTHER" id="PTHR23517:SF15">
    <property type="entry name" value="PROTON-DEPENDENT OLIGOPEPTIDE FAMILY TRANSPORT PROTEIN"/>
    <property type="match status" value="1"/>
</dbReference>
<evidence type="ECO:0000256" key="3">
    <source>
        <dbReference type="ARBA" id="ARBA00022475"/>
    </source>
</evidence>
<feature type="transmembrane region" description="Helical" evidence="7">
    <location>
        <begin position="168"/>
        <end position="189"/>
    </location>
</feature>
<evidence type="ECO:0000256" key="1">
    <source>
        <dbReference type="ARBA" id="ARBA00004651"/>
    </source>
</evidence>
<keyword evidence="5 7" id="KW-1133">Transmembrane helix</keyword>
<name>A0A4S1X7W8_9SPHN</name>
<dbReference type="RefSeq" id="WP_135964806.1">
    <property type="nucleotide sequence ID" value="NZ_SRXT01000006.1"/>
</dbReference>
<keyword evidence="2" id="KW-0813">Transport</keyword>
<feature type="transmembrane region" description="Helical" evidence="7">
    <location>
        <begin position="308"/>
        <end position="331"/>
    </location>
</feature>
<dbReference type="Proteomes" id="UP000306147">
    <property type="component" value="Unassembled WGS sequence"/>
</dbReference>
<dbReference type="OrthoDB" id="9772725at2"/>
<feature type="transmembrane region" description="Helical" evidence="7">
    <location>
        <begin position="377"/>
        <end position="402"/>
    </location>
</feature>
<evidence type="ECO:0000256" key="5">
    <source>
        <dbReference type="ARBA" id="ARBA00022989"/>
    </source>
</evidence>
<gene>
    <name evidence="8" type="ORF">E5A73_15810</name>
</gene>
<keyword evidence="9" id="KW-1185">Reference proteome</keyword>
<dbReference type="InterPro" id="IPR011701">
    <property type="entry name" value="MFS"/>
</dbReference>
<dbReference type="SUPFAM" id="SSF103473">
    <property type="entry name" value="MFS general substrate transporter"/>
    <property type="match status" value="1"/>
</dbReference>
<dbReference type="InterPro" id="IPR036259">
    <property type="entry name" value="MFS_trans_sf"/>
</dbReference>
<feature type="transmembrane region" description="Helical" evidence="7">
    <location>
        <begin position="408"/>
        <end position="430"/>
    </location>
</feature>